<organism evidence="1 2">
    <name type="scientific">Mycoplasma ovis str. Michigan</name>
    <dbReference type="NCBI Taxonomy" id="1415773"/>
    <lineage>
        <taxon>Bacteria</taxon>
        <taxon>Bacillati</taxon>
        <taxon>Mycoplasmatota</taxon>
        <taxon>Mollicutes</taxon>
        <taxon>Mycoplasmataceae</taxon>
        <taxon>Mycoplasma</taxon>
    </lineage>
</organism>
<reference evidence="1 2" key="1">
    <citation type="journal article" date="2014" name="Genome Announc.">
        <title>Complete Genome Sequence of Mycoplasma ovis Strain Michigan, a Hemoplasma of Sheep with Two Distinct 16S rRNA Genes.</title>
        <authorList>
            <person name="Deshuillers P.L."/>
            <person name="Santos A.P."/>
            <person name="do Nascimento N.C."/>
            <person name="Hampel J.A."/>
            <person name="Bergin I.L."/>
            <person name="Dyson M.C."/>
            <person name="Messick J.B."/>
        </authorList>
    </citation>
    <scope>NUCLEOTIDE SEQUENCE [LARGE SCALE GENOMIC DNA]</scope>
    <source>
        <strain evidence="1 2">Michigan</strain>
    </source>
</reference>
<accession>A0ABN4BRU4</accession>
<protein>
    <submittedName>
        <fullName evidence="1">Uncharacterized protein</fullName>
    </submittedName>
</protein>
<dbReference type="EMBL" id="CP006935">
    <property type="protein sequence ID" value="AHC40577.1"/>
    <property type="molecule type" value="Genomic_DNA"/>
</dbReference>
<evidence type="ECO:0000313" key="2">
    <source>
        <dbReference type="Proteomes" id="UP000018745"/>
    </source>
</evidence>
<dbReference type="Proteomes" id="UP000018745">
    <property type="component" value="Chromosome"/>
</dbReference>
<proteinExistence type="predicted"/>
<name>A0ABN4BRU4_9MOLU</name>
<sequence length="51" mass="5685">MGSVIDNSCNLVQSFCFCSGTSSEEKASSTIDLDLTRSKLHLKMIWSPFRL</sequence>
<gene>
    <name evidence="1" type="ORF">OVS_04250</name>
</gene>
<keyword evidence="2" id="KW-1185">Reference proteome</keyword>
<evidence type="ECO:0000313" key="1">
    <source>
        <dbReference type="EMBL" id="AHC40577.1"/>
    </source>
</evidence>